<evidence type="ECO:0000259" key="1">
    <source>
        <dbReference type="Pfam" id="PF20591"/>
    </source>
</evidence>
<protein>
    <recommendedName>
        <fullName evidence="1">DUF6792 domain-containing protein</fullName>
    </recommendedName>
</protein>
<name>A0A1G6I107_9BACI</name>
<dbReference type="STRING" id="1464122.SAMN05421737_104240"/>
<reference evidence="3" key="1">
    <citation type="submission" date="2016-09" db="EMBL/GenBank/DDBJ databases">
        <authorList>
            <person name="Varghese N."/>
            <person name="Submissions S."/>
        </authorList>
    </citation>
    <scope>NUCLEOTIDE SEQUENCE [LARGE SCALE GENOMIC DNA]</scope>
    <source>
        <strain evidence="3">25nlg</strain>
    </source>
</reference>
<accession>A0A1G6I107</accession>
<proteinExistence type="predicted"/>
<dbReference type="RefSeq" id="WP_090775349.1">
    <property type="nucleotide sequence ID" value="NZ_FMYM01000004.1"/>
</dbReference>
<dbReference type="Pfam" id="PF20591">
    <property type="entry name" value="DUF6792"/>
    <property type="match status" value="1"/>
</dbReference>
<dbReference type="InterPro" id="IPR046742">
    <property type="entry name" value="DUF6792"/>
</dbReference>
<dbReference type="AlphaFoldDB" id="A0A1G6I107"/>
<evidence type="ECO:0000313" key="3">
    <source>
        <dbReference type="Proteomes" id="UP000242662"/>
    </source>
</evidence>
<gene>
    <name evidence="2" type="ORF">SAMN05421737_104240</name>
</gene>
<keyword evidence="3" id="KW-1185">Reference proteome</keyword>
<evidence type="ECO:0000313" key="2">
    <source>
        <dbReference type="EMBL" id="SDB99426.1"/>
    </source>
</evidence>
<dbReference type="OrthoDB" id="2827266at2"/>
<feature type="domain" description="DUF6792" evidence="1">
    <location>
        <begin position="16"/>
        <end position="79"/>
    </location>
</feature>
<sequence length="85" mass="9592">MALSEEVRNELVELQYEDKKKGHTFDEKSVEETLKKHNVTDVKAKDITIYKSDGKNIDGKVGDKTGFDGAAIHIHNEDTLVFDIT</sequence>
<dbReference type="Proteomes" id="UP000242662">
    <property type="component" value="Unassembled WGS sequence"/>
</dbReference>
<organism evidence="2 3">
    <name type="scientific">Shouchella lonarensis</name>
    <dbReference type="NCBI Taxonomy" id="1464122"/>
    <lineage>
        <taxon>Bacteria</taxon>
        <taxon>Bacillati</taxon>
        <taxon>Bacillota</taxon>
        <taxon>Bacilli</taxon>
        <taxon>Bacillales</taxon>
        <taxon>Bacillaceae</taxon>
        <taxon>Shouchella</taxon>
    </lineage>
</organism>
<dbReference type="EMBL" id="FMYM01000004">
    <property type="protein sequence ID" value="SDB99426.1"/>
    <property type="molecule type" value="Genomic_DNA"/>
</dbReference>